<dbReference type="Proteomes" id="UP000523000">
    <property type="component" value="Unassembled WGS sequence"/>
</dbReference>
<dbReference type="InterPro" id="IPR058593">
    <property type="entry name" value="ARB_07466-like_C"/>
</dbReference>
<reference evidence="4 5" key="1">
    <citation type="submission" date="2020-08" db="EMBL/GenBank/DDBJ databases">
        <title>Sequencing the genomes of 1000 actinobacteria strains.</title>
        <authorList>
            <person name="Klenk H.-P."/>
        </authorList>
    </citation>
    <scope>NUCLEOTIDE SEQUENCE [LARGE SCALE GENOMIC DNA]</scope>
    <source>
        <strain evidence="4 5">DSM 22826</strain>
    </source>
</reference>
<feature type="signal peptide" evidence="2">
    <location>
        <begin position="1"/>
        <end position="29"/>
    </location>
</feature>
<keyword evidence="5" id="KW-1185">Reference proteome</keyword>
<evidence type="ECO:0000313" key="5">
    <source>
        <dbReference type="Proteomes" id="UP000523000"/>
    </source>
</evidence>
<evidence type="ECO:0000256" key="1">
    <source>
        <dbReference type="SAM" id="MobiDB-lite"/>
    </source>
</evidence>
<feature type="compositionally biased region" description="Pro residues" evidence="1">
    <location>
        <begin position="238"/>
        <end position="276"/>
    </location>
</feature>
<feature type="domain" description="SH3b" evidence="3">
    <location>
        <begin position="357"/>
        <end position="419"/>
    </location>
</feature>
<protein>
    <submittedName>
        <fullName evidence="4">Uncharacterized protein YgiM (DUF1202 family)</fullName>
    </submittedName>
</protein>
<dbReference type="PROSITE" id="PS51781">
    <property type="entry name" value="SH3B"/>
    <property type="match status" value="2"/>
</dbReference>
<dbReference type="RefSeq" id="WP_183512629.1">
    <property type="nucleotide sequence ID" value="NZ_BAABGK010000108.1"/>
</dbReference>
<gene>
    <name evidence="4" type="ORF">E9229_003321</name>
</gene>
<proteinExistence type="predicted"/>
<dbReference type="EMBL" id="JACHVS010000002">
    <property type="protein sequence ID" value="MBB2997074.1"/>
    <property type="molecule type" value="Genomic_DNA"/>
</dbReference>
<dbReference type="InterPro" id="IPR052354">
    <property type="entry name" value="Cell_Wall_Dynamics_Protein"/>
</dbReference>
<dbReference type="InterPro" id="IPR003646">
    <property type="entry name" value="SH3-like_bac-type"/>
</dbReference>
<feature type="chain" id="PRO_5033028977" evidence="2">
    <location>
        <begin position="30"/>
        <end position="619"/>
    </location>
</feature>
<evidence type="ECO:0000256" key="2">
    <source>
        <dbReference type="SAM" id="SignalP"/>
    </source>
</evidence>
<comment type="caution">
    <text evidence="4">The sequence shown here is derived from an EMBL/GenBank/DDBJ whole genome shotgun (WGS) entry which is preliminary data.</text>
</comment>
<dbReference type="Pfam" id="PF26571">
    <property type="entry name" value="VldE"/>
    <property type="match status" value="1"/>
</dbReference>
<name>A0A839QQM2_9MICC</name>
<sequence length="619" mass="66045">MQRKKLGSSLALIVALALGTGLGSTPATAHQLPATVSIPMATVKLAKVTTVNLNLRKSTTTASKLLVTIPKNTSLTITRTSGSWSYTTYKGMSGWAHGSYLKNAPTKAKATYLYATATATLRSTASDKGKSLGTVARRTKVARLGTSGAWTKVKSGSSTGYIKTTGLSTKLPAKAYRWATADTTVRSSPNASAKKLYVLKRGQQVEWLQNTGSWQLITTTQGRAWAPGSTLATKKPDPLPPVVTKPKPPVTAKPPVATPSKPPVTAKPPVATPSKPPVTAKPNHRWTTANVNLRPTSSTKGAPLGLVPRGEKVTVVKSTDGWSNAKTSQGTGWMSSDYLATAAVPADPKPEDPQEAKETYRWTTSDVNLRSDGSTDNPSLGVVPEGEKVGFLGSENGWANVKTSEATGWISEAYLSAKEIVPKPATPPPASDAQYRWATADVNLRPDGSTGKPPLGVVQTGEKVTFIMSVNGWVNVKTSAGTGWISEAYLSKTLFTASPGLKPNAVKVKNLIVQLYPYEVYSIGGVRQGSVGHSAGVALDLMIRDYKKPSGIKAGDAIAAYLLENRTELGIDYLIWRDQIWLSRKGWVPYSKGGYGQHLGTWNDTTLHYDHIHVETLGR</sequence>
<dbReference type="Pfam" id="PF08239">
    <property type="entry name" value="SH3_3"/>
    <property type="match status" value="5"/>
</dbReference>
<evidence type="ECO:0000313" key="4">
    <source>
        <dbReference type="EMBL" id="MBB2997074.1"/>
    </source>
</evidence>
<dbReference type="AlphaFoldDB" id="A0A839QQM2"/>
<keyword evidence="2" id="KW-0732">Signal</keyword>
<dbReference type="SMART" id="SM00287">
    <property type="entry name" value="SH3b"/>
    <property type="match status" value="6"/>
</dbReference>
<feature type="region of interest" description="Disordered" evidence="1">
    <location>
        <begin position="227"/>
        <end position="283"/>
    </location>
</feature>
<dbReference type="PANTHER" id="PTHR34408:SF1">
    <property type="entry name" value="GLYCOSYL HYDROLASE FAMILY 19 DOMAIN-CONTAINING PROTEIN HI_1415"/>
    <property type="match status" value="1"/>
</dbReference>
<organism evidence="4 5">
    <name type="scientific">Paeniglutamicibacter cryotolerans</name>
    <dbReference type="NCBI Taxonomy" id="670079"/>
    <lineage>
        <taxon>Bacteria</taxon>
        <taxon>Bacillati</taxon>
        <taxon>Actinomycetota</taxon>
        <taxon>Actinomycetes</taxon>
        <taxon>Micrococcales</taxon>
        <taxon>Micrococcaceae</taxon>
        <taxon>Paeniglutamicibacter</taxon>
    </lineage>
</organism>
<dbReference type="Gene3D" id="2.30.30.40">
    <property type="entry name" value="SH3 Domains"/>
    <property type="match status" value="6"/>
</dbReference>
<dbReference type="PANTHER" id="PTHR34408">
    <property type="entry name" value="FAMILY PROTEIN, PUTATIVE-RELATED"/>
    <property type="match status" value="1"/>
</dbReference>
<feature type="domain" description="SH3b" evidence="3">
    <location>
        <begin position="43"/>
        <end position="105"/>
    </location>
</feature>
<accession>A0A839QQM2</accession>
<evidence type="ECO:0000259" key="3">
    <source>
        <dbReference type="PROSITE" id="PS51781"/>
    </source>
</evidence>